<dbReference type="AlphaFoldDB" id="X6LTL2"/>
<organism evidence="2 3">
    <name type="scientific">Reticulomyxa filosa</name>
    <dbReference type="NCBI Taxonomy" id="46433"/>
    <lineage>
        <taxon>Eukaryota</taxon>
        <taxon>Sar</taxon>
        <taxon>Rhizaria</taxon>
        <taxon>Retaria</taxon>
        <taxon>Foraminifera</taxon>
        <taxon>Monothalamids</taxon>
        <taxon>Reticulomyxidae</taxon>
        <taxon>Reticulomyxa</taxon>
    </lineage>
</organism>
<reference evidence="2 3" key="1">
    <citation type="journal article" date="2013" name="Curr. Biol.">
        <title>The Genome of the Foraminiferan Reticulomyxa filosa.</title>
        <authorList>
            <person name="Glockner G."/>
            <person name="Hulsmann N."/>
            <person name="Schleicher M."/>
            <person name="Noegel A.A."/>
            <person name="Eichinger L."/>
            <person name="Gallinger C."/>
            <person name="Pawlowski J."/>
            <person name="Sierra R."/>
            <person name="Euteneuer U."/>
            <person name="Pillet L."/>
            <person name="Moustafa A."/>
            <person name="Platzer M."/>
            <person name="Groth M."/>
            <person name="Szafranski K."/>
            <person name="Schliwa M."/>
        </authorList>
    </citation>
    <scope>NUCLEOTIDE SEQUENCE [LARGE SCALE GENOMIC DNA]</scope>
</reference>
<keyword evidence="1" id="KW-0812">Transmembrane</keyword>
<comment type="caution">
    <text evidence="2">The sequence shown here is derived from an EMBL/GenBank/DDBJ whole genome shotgun (WGS) entry which is preliminary data.</text>
</comment>
<gene>
    <name evidence="2" type="ORF">RFI_32427</name>
</gene>
<accession>X6LTL2</accession>
<keyword evidence="3" id="KW-1185">Reference proteome</keyword>
<feature type="transmembrane region" description="Helical" evidence="1">
    <location>
        <begin position="175"/>
        <end position="194"/>
    </location>
</feature>
<protein>
    <submittedName>
        <fullName evidence="2">Uncharacterized protein</fullName>
    </submittedName>
</protein>
<dbReference type="SUPFAM" id="SSF101478">
    <property type="entry name" value="ADP-ribosylglycohydrolase"/>
    <property type="match status" value="1"/>
</dbReference>
<evidence type="ECO:0000256" key="1">
    <source>
        <dbReference type="SAM" id="Phobius"/>
    </source>
</evidence>
<evidence type="ECO:0000313" key="3">
    <source>
        <dbReference type="Proteomes" id="UP000023152"/>
    </source>
</evidence>
<sequence length="197" mass="23328">MAESELKNEKETLNKGMIILCYVRLVFFLQYFFVFFLETDKKDEEQEEEKQKERKDEDGEELKILKEITKLSVKDLYVRMHHDSNRPKNGYKLGDCKIFEHLKQKKSNTIYFIETATKNKALDRYVGCMIGMPIGDAIGHPFEFIPVTLAASNSRPIFNRNSDDPWLKKKGWRRFFITCAFILHIPFNTIHIIYMCI</sequence>
<dbReference type="EMBL" id="ASPP01028702">
    <property type="protein sequence ID" value="ETO04969.1"/>
    <property type="molecule type" value="Genomic_DNA"/>
</dbReference>
<dbReference type="Proteomes" id="UP000023152">
    <property type="component" value="Unassembled WGS sequence"/>
</dbReference>
<keyword evidence="1" id="KW-0472">Membrane</keyword>
<name>X6LTL2_RETFI</name>
<evidence type="ECO:0000313" key="2">
    <source>
        <dbReference type="EMBL" id="ETO04969.1"/>
    </source>
</evidence>
<proteinExistence type="predicted"/>
<dbReference type="InterPro" id="IPR036705">
    <property type="entry name" value="Ribosyl_crysJ1_sf"/>
</dbReference>
<keyword evidence="1" id="KW-1133">Transmembrane helix</keyword>
<feature type="transmembrane region" description="Helical" evidence="1">
    <location>
        <begin position="16"/>
        <end position="37"/>
    </location>
</feature>